<dbReference type="Proteomes" id="UP000015559">
    <property type="component" value="Chromosome"/>
</dbReference>
<protein>
    <submittedName>
        <fullName evidence="1">Uncharacterized protein</fullName>
    </submittedName>
</protein>
<sequence>MKTSKRFALDQLTAGMVLAQDICDASGGHLLTEGVALNDTTIASLRRRGIEHVMVVAEEILTPEQCATRKAEIGARIEHLFRQADDDPMLLKLRVTLQTYRLAGLE</sequence>
<evidence type="ECO:0000313" key="1">
    <source>
        <dbReference type="EMBL" id="BAN36099.1"/>
    </source>
</evidence>
<dbReference type="AlphaFoldDB" id="S6AMQ4"/>
<name>S6AMQ4_SULDS</name>
<dbReference type="eggNOG" id="ENOG5033CHK">
    <property type="taxonomic scope" value="Bacteria"/>
</dbReference>
<gene>
    <name evidence="1" type="ORF">SCD_n02291</name>
</gene>
<dbReference type="KEGG" id="sdr:SCD_n02291"/>
<dbReference type="HOGENOM" id="CLU_168194_0_0_4"/>
<proteinExistence type="predicted"/>
<accession>S6AMQ4</accession>
<dbReference type="RefSeq" id="WP_009205296.1">
    <property type="nucleotide sequence ID" value="NC_022357.1"/>
</dbReference>
<dbReference type="EMBL" id="AP013066">
    <property type="protein sequence ID" value="BAN36099.1"/>
    <property type="molecule type" value="Genomic_DNA"/>
</dbReference>
<organism evidence="1 2">
    <name type="scientific">Sulfuricella denitrificans (strain DSM 22764 / NBRC 105220 / skB26)</name>
    <dbReference type="NCBI Taxonomy" id="1163617"/>
    <lineage>
        <taxon>Bacteria</taxon>
        <taxon>Pseudomonadati</taxon>
        <taxon>Pseudomonadota</taxon>
        <taxon>Betaproteobacteria</taxon>
        <taxon>Nitrosomonadales</taxon>
        <taxon>Sulfuricellaceae</taxon>
        <taxon>Sulfuricella</taxon>
    </lineage>
</organism>
<evidence type="ECO:0000313" key="2">
    <source>
        <dbReference type="Proteomes" id="UP000015559"/>
    </source>
</evidence>
<dbReference type="OrthoDB" id="8778534at2"/>
<dbReference type="STRING" id="1163617.SCD_n02291"/>
<keyword evidence="2" id="KW-1185">Reference proteome</keyword>
<reference evidence="1 2" key="1">
    <citation type="journal article" date="2012" name="Appl. Environ. Microbiol.">
        <title>Draft genome sequence of a psychrotolerant sulfur-oxidizing bacterium, Sulfuricella denitrificans skB26, and proteomic insights into cold adaptation.</title>
        <authorList>
            <person name="Watanabe T."/>
            <person name="Kojima H."/>
            <person name="Fukui M."/>
        </authorList>
    </citation>
    <scope>NUCLEOTIDE SEQUENCE [LARGE SCALE GENOMIC DNA]</scope>
    <source>
        <strain evidence="2">skB26</strain>
    </source>
</reference>